<evidence type="ECO:0000259" key="13">
    <source>
        <dbReference type="Pfam" id="PF20266"/>
    </source>
</evidence>
<keyword evidence="9" id="KW-0460">Magnesium</keyword>
<evidence type="ECO:0000256" key="4">
    <source>
        <dbReference type="ARBA" id="ARBA00022679"/>
    </source>
</evidence>
<dbReference type="EMBL" id="CM000159">
    <property type="protein sequence ID" value="EDW93002.1"/>
    <property type="molecule type" value="Genomic_DNA"/>
</dbReference>
<name>B4PEU7_DROYA</name>
<feature type="domain" description="Mab-21-like nucleotidyltransferase" evidence="12">
    <location>
        <begin position="59"/>
        <end position="194"/>
    </location>
</feature>
<reference evidence="14 15" key="2">
    <citation type="journal article" date="2007" name="PLoS Biol.">
        <title>Principles of genome evolution in the Drosophila melanogaster species group.</title>
        <authorList>
            <person name="Ranz J.M."/>
            <person name="Maurin D."/>
            <person name="Chan Y.S."/>
            <person name="von Grotthuss M."/>
            <person name="Hillier L.W."/>
            <person name="Roote J."/>
            <person name="Ashburner M."/>
            <person name="Bergman C.M."/>
        </authorList>
    </citation>
    <scope>NUCLEOTIDE SEQUENCE [LARGE SCALE GENOMIC DNA]</scope>
    <source>
        <strain evidence="15">Tai18E2 / Tucson 14021-0261.01</strain>
    </source>
</reference>
<dbReference type="HOGENOM" id="CLU_068972_0_0_1"/>
<dbReference type="InterPro" id="IPR046903">
    <property type="entry name" value="Mab-21-like_nuc_Trfase"/>
</dbReference>
<evidence type="ECO:0000256" key="3">
    <source>
        <dbReference type="ARBA" id="ARBA00008307"/>
    </source>
</evidence>
<accession>B4PEU7</accession>
<dbReference type="PANTHER" id="PTHR10656">
    <property type="entry name" value="CELL FATE DETERMINING PROTEIN MAB21-RELATED"/>
    <property type="match status" value="1"/>
</dbReference>
<evidence type="ECO:0000256" key="6">
    <source>
        <dbReference type="ARBA" id="ARBA00022723"/>
    </source>
</evidence>
<dbReference type="KEGG" id="dya:Dyak_GE20848"/>
<comment type="similarity">
    <text evidence="3">Belongs to the mab-21 family.</text>
</comment>
<dbReference type="OrthoDB" id="6054650at2759"/>
<evidence type="ECO:0000256" key="5">
    <source>
        <dbReference type="ARBA" id="ARBA00022695"/>
    </source>
</evidence>
<dbReference type="OMA" id="ANGHNIF"/>
<keyword evidence="11" id="KW-0464">Manganese</keyword>
<dbReference type="eggNOG" id="KOG3963">
    <property type="taxonomic scope" value="Eukaryota"/>
</dbReference>
<dbReference type="Gene3D" id="1.10.1410.40">
    <property type="match status" value="1"/>
</dbReference>
<dbReference type="PhylomeDB" id="B4PEU7"/>
<evidence type="ECO:0000313" key="14">
    <source>
        <dbReference type="EMBL" id="EDW93002.1"/>
    </source>
</evidence>
<evidence type="ECO:0000313" key="15">
    <source>
        <dbReference type="Proteomes" id="UP000002282"/>
    </source>
</evidence>
<dbReference type="GO" id="GO:0046872">
    <property type="term" value="F:metal ion binding"/>
    <property type="evidence" value="ECO:0007669"/>
    <property type="project" value="UniProtKB-KW"/>
</dbReference>
<dbReference type="GO" id="GO:0005524">
    <property type="term" value="F:ATP binding"/>
    <property type="evidence" value="ECO:0007669"/>
    <property type="project" value="UniProtKB-KW"/>
</dbReference>
<evidence type="ECO:0000256" key="2">
    <source>
        <dbReference type="ARBA" id="ARBA00001946"/>
    </source>
</evidence>
<dbReference type="Gene3D" id="3.30.460.90">
    <property type="match status" value="1"/>
</dbReference>
<evidence type="ECO:0000256" key="7">
    <source>
        <dbReference type="ARBA" id="ARBA00022741"/>
    </source>
</evidence>
<dbReference type="InterPro" id="IPR024810">
    <property type="entry name" value="MAB21L/cGLR"/>
</dbReference>
<comment type="cofactor">
    <cofactor evidence="1">
        <name>Mn(2+)</name>
        <dbReference type="ChEBI" id="CHEBI:29035"/>
    </cofactor>
</comment>
<evidence type="ECO:0000256" key="8">
    <source>
        <dbReference type="ARBA" id="ARBA00022840"/>
    </source>
</evidence>
<evidence type="ECO:0000256" key="1">
    <source>
        <dbReference type="ARBA" id="ARBA00001936"/>
    </source>
</evidence>
<comment type="cofactor">
    <cofactor evidence="2">
        <name>Mg(2+)</name>
        <dbReference type="ChEBI" id="CHEBI:18420"/>
    </cofactor>
</comment>
<reference evidence="14 15" key="1">
    <citation type="journal article" date="2007" name="Nature">
        <title>Evolution of genes and genomes on the Drosophila phylogeny.</title>
        <authorList>
            <consortium name="Drosophila 12 Genomes Consortium"/>
            <person name="Clark A.G."/>
            <person name="Eisen M.B."/>
            <person name="Smith D.R."/>
            <person name="Bergman C.M."/>
            <person name="Oliver B."/>
            <person name="Markow T.A."/>
            <person name="Kaufman T.C."/>
            <person name="Kellis M."/>
            <person name="Gelbart W."/>
            <person name="Iyer V.N."/>
            <person name="Pollard D.A."/>
            <person name="Sackton T.B."/>
            <person name="Larracuente A.M."/>
            <person name="Singh N.D."/>
            <person name="Abad J.P."/>
            <person name="Abt D.N."/>
            <person name="Adryan B."/>
            <person name="Aguade M."/>
            <person name="Akashi H."/>
            <person name="Anderson W.W."/>
            <person name="Aquadro C.F."/>
            <person name="Ardell D.H."/>
            <person name="Arguello R."/>
            <person name="Artieri C.G."/>
            <person name="Barbash D.A."/>
            <person name="Barker D."/>
            <person name="Barsanti P."/>
            <person name="Batterham P."/>
            <person name="Batzoglou S."/>
            <person name="Begun D."/>
            <person name="Bhutkar A."/>
            <person name="Blanco E."/>
            <person name="Bosak S.A."/>
            <person name="Bradley R.K."/>
            <person name="Brand A.D."/>
            <person name="Brent M.R."/>
            <person name="Brooks A.N."/>
            <person name="Brown R.H."/>
            <person name="Butlin R.K."/>
            <person name="Caggese C."/>
            <person name="Calvi B.R."/>
            <person name="Bernardo de Carvalho A."/>
            <person name="Caspi A."/>
            <person name="Castrezana S."/>
            <person name="Celniker S.E."/>
            <person name="Chang J.L."/>
            <person name="Chapple C."/>
            <person name="Chatterji S."/>
            <person name="Chinwalla A."/>
            <person name="Civetta A."/>
            <person name="Clifton S.W."/>
            <person name="Comeron J.M."/>
            <person name="Costello J.C."/>
            <person name="Coyne J.A."/>
            <person name="Daub J."/>
            <person name="David R.G."/>
            <person name="Delcher A.L."/>
            <person name="Delehaunty K."/>
            <person name="Do C.B."/>
            <person name="Ebling H."/>
            <person name="Edwards K."/>
            <person name="Eickbush T."/>
            <person name="Evans J.D."/>
            <person name="Filipski A."/>
            <person name="Findeiss S."/>
            <person name="Freyhult E."/>
            <person name="Fulton L."/>
            <person name="Fulton R."/>
            <person name="Garcia A.C."/>
            <person name="Gardiner A."/>
            <person name="Garfield D.A."/>
            <person name="Garvin B.E."/>
            <person name="Gibson G."/>
            <person name="Gilbert D."/>
            <person name="Gnerre S."/>
            <person name="Godfrey J."/>
            <person name="Good R."/>
            <person name="Gotea V."/>
            <person name="Gravely B."/>
            <person name="Greenberg A.J."/>
            <person name="Griffiths-Jones S."/>
            <person name="Gross S."/>
            <person name="Guigo R."/>
            <person name="Gustafson E.A."/>
            <person name="Haerty W."/>
            <person name="Hahn M.W."/>
            <person name="Halligan D.L."/>
            <person name="Halpern A.L."/>
            <person name="Halter G.M."/>
            <person name="Han M.V."/>
            <person name="Heger A."/>
            <person name="Hillier L."/>
            <person name="Hinrichs A.S."/>
            <person name="Holmes I."/>
            <person name="Hoskins R.A."/>
            <person name="Hubisz M.J."/>
            <person name="Hultmark D."/>
            <person name="Huntley M.A."/>
            <person name="Jaffe D.B."/>
            <person name="Jagadeeshan S."/>
            <person name="Jeck W.R."/>
            <person name="Johnson J."/>
            <person name="Jones C.D."/>
            <person name="Jordan W.C."/>
            <person name="Karpen G.H."/>
            <person name="Kataoka E."/>
            <person name="Keightley P.D."/>
            <person name="Kheradpour P."/>
            <person name="Kirkness E.F."/>
            <person name="Koerich L.B."/>
            <person name="Kristiansen K."/>
            <person name="Kudrna D."/>
            <person name="Kulathinal R.J."/>
            <person name="Kumar S."/>
            <person name="Kwok R."/>
            <person name="Lander E."/>
            <person name="Langley C.H."/>
            <person name="Lapoint R."/>
            <person name="Lazzaro B.P."/>
            <person name="Lee S.J."/>
            <person name="Levesque L."/>
            <person name="Li R."/>
            <person name="Lin C.F."/>
            <person name="Lin M.F."/>
            <person name="Lindblad-Toh K."/>
            <person name="Llopart A."/>
            <person name="Long M."/>
            <person name="Low L."/>
            <person name="Lozovsky E."/>
            <person name="Lu J."/>
            <person name="Luo M."/>
            <person name="Machado C.A."/>
            <person name="Makalowski W."/>
            <person name="Marzo M."/>
            <person name="Matsuda M."/>
            <person name="Matzkin L."/>
            <person name="McAllister B."/>
            <person name="McBride C.S."/>
            <person name="McKernan B."/>
            <person name="McKernan K."/>
            <person name="Mendez-Lago M."/>
            <person name="Minx P."/>
            <person name="Mollenhauer M.U."/>
            <person name="Montooth K."/>
            <person name="Mount S.M."/>
            <person name="Mu X."/>
            <person name="Myers E."/>
            <person name="Negre B."/>
            <person name="Newfeld S."/>
            <person name="Nielsen R."/>
            <person name="Noor M.A."/>
            <person name="O'Grady P."/>
            <person name="Pachter L."/>
            <person name="Papaceit M."/>
            <person name="Parisi M.J."/>
            <person name="Parisi M."/>
            <person name="Parts L."/>
            <person name="Pedersen J.S."/>
            <person name="Pesole G."/>
            <person name="Phillippy A.M."/>
            <person name="Ponting C.P."/>
            <person name="Pop M."/>
            <person name="Porcelli D."/>
            <person name="Powell J.R."/>
            <person name="Prohaska S."/>
            <person name="Pruitt K."/>
            <person name="Puig M."/>
            <person name="Quesneville H."/>
            <person name="Ram K.R."/>
            <person name="Rand D."/>
            <person name="Rasmussen M.D."/>
            <person name="Reed L.K."/>
            <person name="Reenan R."/>
            <person name="Reily A."/>
            <person name="Remington K.A."/>
            <person name="Rieger T.T."/>
            <person name="Ritchie M.G."/>
            <person name="Robin C."/>
            <person name="Rogers Y.H."/>
            <person name="Rohde C."/>
            <person name="Rozas J."/>
            <person name="Rubenfield M.J."/>
            <person name="Ruiz A."/>
            <person name="Russo S."/>
            <person name="Salzberg S.L."/>
            <person name="Sanchez-Gracia A."/>
            <person name="Saranga D.J."/>
            <person name="Sato H."/>
            <person name="Schaeffer S.W."/>
            <person name="Schatz M.C."/>
            <person name="Schlenke T."/>
            <person name="Schwartz R."/>
            <person name="Segarra C."/>
            <person name="Singh R.S."/>
            <person name="Sirot L."/>
            <person name="Sirota M."/>
            <person name="Sisneros N.B."/>
            <person name="Smith C.D."/>
            <person name="Smith T.F."/>
            <person name="Spieth J."/>
            <person name="Stage D.E."/>
            <person name="Stark A."/>
            <person name="Stephan W."/>
            <person name="Strausberg R.L."/>
            <person name="Strempel S."/>
            <person name="Sturgill D."/>
            <person name="Sutton G."/>
            <person name="Sutton G.G."/>
            <person name="Tao W."/>
            <person name="Teichmann S."/>
            <person name="Tobari Y.N."/>
            <person name="Tomimura Y."/>
            <person name="Tsolas J.M."/>
            <person name="Valente V.L."/>
            <person name="Venter E."/>
            <person name="Venter J.C."/>
            <person name="Vicario S."/>
            <person name="Vieira F.G."/>
            <person name="Vilella A.J."/>
            <person name="Villasante A."/>
            <person name="Walenz B."/>
            <person name="Wang J."/>
            <person name="Wasserman M."/>
            <person name="Watts T."/>
            <person name="Wilson D."/>
            <person name="Wilson R.K."/>
            <person name="Wing R.A."/>
            <person name="Wolfner M.F."/>
            <person name="Wong A."/>
            <person name="Wong G.K."/>
            <person name="Wu C.I."/>
            <person name="Wu G."/>
            <person name="Yamamoto D."/>
            <person name="Yang H.P."/>
            <person name="Yang S.P."/>
            <person name="Yorke J.A."/>
            <person name="Yoshida K."/>
            <person name="Zdobnov E."/>
            <person name="Zhang P."/>
            <person name="Zhang Y."/>
            <person name="Zimin A.V."/>
            <person name="Baldwin J."/>
            <person name="Abdouelleil A."/>
            <person name="Abdulkadir J."/>
            <person name="Abebe A."/>
            <person name="Abera B."/>
            <person name="Abreu J."/>
            <person name="Acer S.C."/>
            <person name="Aftuck L."/>
            <person name="Alexander A."/>
            <person name="An P."/>
            <person name="Anderson E."/>
            <person name="Anderson S."/>
            <person name="Arachi H."/>
            <person name="Azer M."/>
            <person name="Bachantsang P."/>
            <person name="Barry A."/>
            <person name="Bayul T."/>
            <person name="Berlin A."/>
            <person name="Bessette D."/>
            <person name="Bloom T."/>
            <person name="Blye J."/>
            <person name="Boguslavskiy L."/>
            <person name="Bonnet C."/>
            <person name="Boukhgalter B."/>
            <person name="Bourzgui I."/>
            <person name="Brown A."/>
            <person name="Cahill P."/>
            <person name="Channer S."/>
            <person name="Cheshatsang Y."/>
            <person name="Chuda L."/>
            <person name="Citroen M."/>
            <person name="Collymore A."/>
            <person name="Cooke P."/>
            <person name="Costello M."/>
            <person name="D'Aco K."/>
            <person name="Daza R."/>
            <person name="De Haan G."/>
            <person name="DeGray S."/>
            <person name="DeMaso C."/>
            <person name="Dhargay N."/>
            <person name="Dooley K."/>
            <person name="Dooley E."/>
            <person name="Doricent M."/>
            <person name="Dorje P."/>
            <person name="Dorjee K."/>
            <person name="Dupes A."/>
            <person name="Elong R."/>
            <person name="Falk J."/>
            <person name="Farina A."/>
            <person name="Faro S."/>
            <person name="Ferguson D."/>
            <person name="Fisher S."/>
            <person name="Foley C.D."/>
            <person name="Franke A."/>
            <person name="Friedrich D."/>
            <person name="Gadbois L."/>
            <person name="Gearin G."/>
            <person name="Gearin C.R."/>
            <person name="Giannoukos G."/>
            <person name="Goode T."/>
            <person name="Graham J."/>
            <person name="Grandbois E."/>
            <person name="Grewal S."/>
            <person name="Gyaltsen K."/>
            <person name="Hafez N."/>
            <person name="Hagos B."/>
            <person name="Hall J."/>
            <person name="Henson C."/>
            <person name="Hollinger A."/>
            <person name="Honan T."/>
            <person name="Huard M.D."/>
            <person name="Hughes L."/>
            <person name="Hurhula B."/>
            <person name="Husby M.E."/>
            <person name="Kamat A."/>
            <person name="Kanga B."/>
            <person name="Kashin S."/>
            <person name="Khazanovich D."/>
            <person name="Kisner P."/>
            <person name="Lance K."/>
            <person name="Lara M."/>
            <person name="Lee W."/>
            <person name="Lennon N."/>
            <person name="Letendre F."/>
            <person name="LeVine R."/>
            <person name="Lipovsky A."/>
            <person name="Liu X."/>
            <person name="Liu J."/>
            <person name="Liu S."/>
            <person name="Lokyitsang T."/>
            <person name="Lokyitsang Y."/>
            <person name="Lubonja R."/>
            <person name="Lui A."/>
            <person name="MacDonald P."/>
            <person name="Magnisalis V."/>
            <person name="Maru K."/>
            <person name="Matthews C."/>
            <person name="McCusker W."/>
            <person name="McDonough S."/>
            <person name="Mehta T."/>
            <person name="Meldrim J."/>
            <person name="Meneus L."/>
            <person name="Mihai O."/>
            <person name="Mihalev A."/>
            <person name="Mihova T."/>
            <person name="Mittelman R."/>
            <person name="Mlenga V."/>
            <person name="Montmayeur A."/>
            <person name="Mulrain L."/>
            <person name="Navidi A."/>
            <person name="Naylor J."/>
            <person name="Negash T."/>
            <person name="Nguyen T."/>
            <person name="Nguyen N."/>
            <person name="Nicol R."/>
            <person name="Norbu C."/>
            <person name="Norbu N."/>
            <person name="Novod N."/>
            <person name="O'Neill B."/>
            <person name="Osman S."/>
            <person name="Markiewicz E."/>
            <person name="Oyono O.L."/>
            <person name="Patti C."/>
            <person name="Phunkhang P."/>
            <person name="Pierre F."/>
            <person name="Priest M."/>
            <person name="Raghuraman S."/>
            <person name="Rege F."/>
            <person name="Reyes R."/>
            <person name="Rise C."/>
            <person name="Rogov P."/>
            <person name="Ross K."/>
            <person name="Ryan E."/>
            <person name="Settipalli S."/>
            <person name="Shea T."/>
            <person name="Sherpa N."/>
            <person name="Shi L."/>
            <person name="Shih D."/>
            <person name="Sparrow T."/>
            <person name="Spaulding J."/>
            <person name="Stalker J."/>
            <person name="Stange-Thomann N."/>
            <person name="Stavropoulos S."/>
            <person name="Stone C."/>
            <person name="Strader C."/>
            <person name="Tesfaye S."/>
            <person name="Thomson T."/>
            <person name="Thoulutsang Y."/>
            <person name="Thoulutsang D."/>
            <person name="Topham K."/>
            <person name="Topping I."/>
            <person name="Tsamla T."/>
            <person name="Vassiliev H."/>
            <person name="Vo A."/>
            <person name="Wangchuk T."/>
            <person name="Wangdi T."/>
            <person name="Weiand M."/>
            <person name="Wilkinson J."/>
            <person name="Wilson A."/>
            <person name="Yadav S."/>
            <person name="Young G."/>
            <person name="Yu Q."/>
            <person name="Zembek L."/>
            <person name="Zhong D."/>
            <person name="Zimmer A."/>
            <person name="Zwirko Z."/>
            <person name="Jaffe D.B."/>
            <person name="Alvarez P."/>
            <person name="Brockman W."/>
            <person name="Butler J."/>
            <person name="Chin C."/>
            <person name="Gnerre S."/>
            <person name="Grabherr M."/>
            <person name="Kleber M."/>
            <person name="Mauceli E."/>
            <person name="MacCallum I."/>
        </authorList>
    </citation>
    <scope>NUCLEOTIDE SEQUENCE [LARGE SCALE GENOMIC DNA]</scope>
    <source>
        <strain evidence="15">Tai18E2 / Tucson 14021-0261.01</strain>
    </source>
</reference>
<dbReference type="Pfam" id="PF03281">
    <property type="entry name" value="Mab-21"/>
    <property type="match status" value="1"/>
</dbReference>
<dbReference type="GO" id="GO:0016779">
    <property type="term" value="F:nucleotidyltransferase activity"/>
    <property type="evidence" value="ECO:0007669"/>
    <property type="project" value="UniProtKB-KW"/>
</dbReference>
<dbReference type="Pfam" id="PF20266">
    <property type="entry name" value="Mab-21_C"/>
    <property type="match status" value="1"/>
</dbReference>
<keyword evidence="10" id="KW-0342">GTP-binding</keyword>
<gene>
    <name evidence="14" type="primary">Dyak\GE20848</name>
    <name evidence="14" type="synonym">dyak_GLEANR_4660</name>
    <name evidence="14" type="synonym">GE20848</name>
    <name evidence="14" type="ORF">Dyak_GE20848</name>
</gene>
<evidence type="ECO:0000259" key="12">
    <source>
        <dbReference type="Pfam" id="PF03281"/>
    </source>
</evidence>
<dbReference type="AlphaFoldDB" id="B4PEU7"/>
<dbReference type="SMART" id="SM01265">
    <property type="entry name" value="Mab-21"/>
    <property type="match status" value="1"/>
</dbReference>
<keyword evidence="7" id="KW-0547">Nucleotide-binding</keyword>
<keyword evidence="6" id="KW-0479">Metal-binding</keyword>
<protein>
    <submittedName>
        <fullName evidence="14">Uncharacterized protein</fullName>
    </submittedName>
</protein>
<sequence length="344" mass="39603">MSFNNEIKIILYDLQISDDDRASYVNDAIAIQNYVINRLKSEDQTFRSAYDGLSLGGSYLDRVKLLTPDEFDLHMKLKFPFDVVPKRNENAFVLLYAPGGRNSRLVSHDGYIYRADLQGWLRGIFHKVFNSSLRLSCSGRTYTTKYTGEGYGCAHSIEAKCEDRTISFDLVPAFEFHGSQWPLNEPPVPSQVRRDYSWFAIPQKKSGSNDDRTFMVCAPHWEREVMKGSYNLKNVLRLMKGLRDANDLPHLSSYMLKSVLLQQRSNVNWQRNEASLLVEMWERLVYHLRCGTLPFFLANGHNIFVRLGSSDLDTCKANAIEILRKLQICYGNDNGNALRQLFKL</sequence>
<organism evidence="14 15">
    <name type="scientific">Drosophila yakuba</name>
    <name type="common">Fruit fly</name>
    <dbReference type="NCBI Taxonomy" id="7245"/>
    <lineage>
        <taxon>Eukaryota</taxon>
        <taxon>Metazoa</taxon>
        <taxon>Ecdysozoa</taxon>
        <taxon>Arthropoda</taxon>
        <taxon>Hexapoda</taxon>
        <taxon>Insecta</taxon>
        <taxon>Pterygota</taxon>
        <taxon>Neoptera</taxon>
        <taxon>Endopterygota</taxon>
        <taxon>Diptera</taxon>
        <taxon>Brachycera</taxon>
        <taxon>Muscomorpha</taxon>
        <taxon>Ephydroidea</taxon>
        <taxon>Drosophilidae</taxon>
        <taxon>Drosophila</taxon>
        <taxon>Sophophora</taxon>
    </lineage>
</organism>
<keyword evidence="5" id="KW-0548">Nucleotidyltransferase</keyword>
<dbReference type="InterPro" id="IPR046906">
    <property type="entry name" value="Mab-21_HhH/H2TH-like"/>
</dbReference>
<dbReference type="GO" id="GO:0005525">
    <property type="term" value="F:GTP binding"/>
    <property type="evidence" value="ECO:0007669"/>
    <property type="project" value="UniProtKB-KW"/>
</dbReference>
<keyword evidence="8" id="KW-0067">ATP-binding</keyword>
<evidence type="ECO:0000256" key="11">
    <source>
        <dbReference type="ARBA" id="ARBA00023211"/>
    </source>
</evidence>
<evidence type="ECO:0000256" key="9">
    <source>
        <dbReference type="ARBA" id="ARBA00022842"/>
    </source>
</evidence>
<feature type="domain" description="Mab-21-like HhH/H2TH-like" evidence="13">
    <location>
        <begin position="232"/>
        <end position="316"/>
    </location>
</feature>
<keyword evidence="4" id="KW-0808">Transferase</keyword>
<evidence type="ECO:0000256" key="10">
    <source>
        <dbReference type="ARBA" id="ARBA00023134"/>
    </source>
</evidence>
<proteinExistence type="inferred from homology"/>
<keyword evidence="15" id="KW-1185">Reference proteome</keyword>
<dbReference type="Proteomes" id="UP000002282">
    <property type="component" value="Chromosome 3L"/>
</dbReference>
<dbReference type="PANTHER" id="PTHR10656:SF42">
    <property type="entry name" value="CYCLIC GMP-AMP SYNTHASE-LIKE PROTEIN-RELATED"/>
    <property type="match status" value="1"/>
</dbReference>